<name>A0A7I9VMB4_9BACT</name>
<evidence type="ECO:0000313" key="2">
    <source>
        <dbReference type="EMBL" id="GEJ57546.1"/>
    </source>
</evidence>
<sequence>MPSARPSLLGLLLLVALACAAEPPSPATGSDAGVPVGAGDLDGDLVGSADDCDDRDPSVWQVRMLYRDLDGDGHGAGTSVPVCTGYYLPAGYSLLGDDCDDANPAAYKTRPLFADLDGDGFGAGDPVEVCASEMATPPGYAAVGGDCAPRDRLRWRLLPYAFRDADGDGLPVPEAGTVCAGLDLPQGYATFQGPAGVDCDDANPLVFWSQTGYLDADHDGVGSGPPLALCTDGTLPAGYAATGSDCAPDDPTRWQELPYLHVDRDGDGFTVPSAGVVCAGPWLPAGYSVVPNGQDCDDADSHLWAWRAGYLDADHDGVGAGPAVQVCSAAALPADYAAQAGDCAPDDPSRWRSYAFAFRDLDGDGYTVPESGTLCFGDAPPAGYLTSAGRGPDCDDGDPAIHATVVAYLDADGDEVGAGPAESFCTDGSVPAGYALRGGDCAPDDKQRWQLLSYAYVDRDADGFTAAESGQVCAGGTLPDPYRAVANGKDCDDADPRLHRWVVLYRDLDGDGVGAGPREVQCLADEIPAGWSIRGYDVDDADPVVQDGPGGLMVGLF</sequence>
<accession>A0A7I9VMB4</accession>
<evidence type="ECO:0000313" key="3">
    <source>
        <dbReference type="Proteomes" id="UP000503640"/>
    </source>
</evidence>
<dbReference type="AlphaFoldDB" id="A0A7I9VMB4"/>
<organism evidence="2 3">
    <name type="scientific">Anaeromyxobacter diazotrophicus</name>
    <dbReference type="NCBI Taxonomy" id="2590199"/>
    <lineage>
        <taxon>Bacteria</taxon>
        <taxon>Pseudomonadati</taxon>
        <taxon>Myxococcota</taxon>
        <taxon>Myxococcia</taxon>
        <taxon>Myxococcales</taxon>
        <taxon>Cystobacterineae</taxon>
        <taxon>Anaeromyxobacteraceae</taxon>
        <taxon>Anaeromyxobacter</taxon>
    </lineage>
</organism>
<dbReference type="PROSITE" id="PS51257">
    <property type="entry name" value="PROKAR_LIPOPROTEIN"/>
    <property type="match status" value="1"/>
</dbReference>
<dbReference type="RefSeq" id="WP_176065220.1">
    <property type="nucleotide sequence ID" value="NZ_BJTG01000005.1"/>
</dbReference>
<dbReference type="EMBL" id="BJTG01000005">
    <property type="protein sequence ID" value="GEJ57546.1"/>
    <property type="molecule type" value="Genomic_DNA"/>
</dbReference>
<gene>
    <name evidence="2" type="ORF">AMYX_22870</name>
</gene>
<keyword evidence="3" id="KW-1185">Reference proteome</keyword>
<dbReference type="Proteomes" id="UP000503640">
    <property type="component" value="Unassembled WGS sequence"/>
</dbReference>
<protein>
    <submittedName>
        <fullName evidence="2">Uncharacterized protein</fullName>
    </submittedName>
</protein>
<reference evidence="3" key="1">
    <citation type="journal article" date="2020" name="Appl. Environ. Microbiol.">
        <title>Diazotrophic Anaeromyxobacter Isolates from Soils.</title>
        <authorList>
            <person name="Masuda Y."/>
            <person name="Yamanaka H."/>
            <person name="Xu Z.X."/>
            <person name="Shiratori Y."/>
            <person name="Aono T."/>
            <person name="Amachi S."/>
            <person name="Senoo K."/>
            <person name="Itoh H."/>
        </authorList>
    </citation>
    <scope>NUCLEOTIDE SEQUENCE [LARGE SCALE GENOMIC DNA]</scope>
    <source>
        <strain evidence="3">R267</strain>
    </source>
</reference>
<proteinExistence type="predicted"/>
<feature type="signal peptide" evidence="1">
    <location>
        <begin position="1"/>
        <end position="20"/>
    </location>
</feature>
<comment type="caution">
    <text evidence="2">The sequence shown here is derived from an EMBL/GenBank/DDBJ whole genome shotgun (WGS) entry which is preliminary data.</text>
</comment>
<feature type="chain" id="PRO_5029761676" evidence="1">
    <location>
        <begin position="21"/>
        <end position="557"/>
    </location>
</feature>
<evidence type="ECO:0000256" key="1">
    <source>
        <dbReference type="SAM" id="SignalP"/>
    </source>
</evidence>
<keyword evidence="1" id="KW-0732">Signal</keyword>